<dbReference type="SMART" id="SM00345">
    <property type="entry name" value="HTH_GNTR"/>
    <property type="match status" value="1"/>
</dbReference>
<evidence type="ECO:0000259" key="7">
    <source>
        <dbReference type="PROSITE" id="PS50949"/>
    </source>
</evidence>
<dbReference type="CDD" id="cd00609">
    <property type="entry name" value="AAT_like"/>
    <property type="match status" value="1"/>
</dbReference>
<dbReference type="PROSITE" id="PS50949">
    <property type="entry name" value="HTH_GNTR"/>
    <property type="match status" value="1"/>
</dbReference>
<evidence type="ECO:0000256" key="6">
    <source>
        <dbReference type="ARBA" id="ARBA00023163"/>
    </source>
</evidence>
<dbReference type="PRINTS" id="PR00035">
    <property type="entry name" value="HTHGNTR"/>
</dbReference>
<dbReference type="GO" id="GO:0003677">
    <property type="term" value="F:DNA binding"/>
    <property type="evidence" value="ECO:0007669"/>
    <property type="project" value="UniProtKB-KW"/>
</dbReference>
<dbReference type="InterPro" id="IPR051446">
    <property type="entry name" value="HTH_trans_reg/aminotransferase"/>
</dbReference>
<keyword evidence="3" id="KW-0663">Pyridoxal phosphate</keyword>
<dbReference type="InterPro" id="IPR036388">
    <property type="entry name" value="WH-like_DNA-bd_sf"/>
</dbReference>
<dbReference type="Gene3D" id="3.40.640.10">
    <property type="entry name" value="Type I PLP-dependent aspartate aminotransferase-like (Major domain)"/>
    <property type="match status" value="1"/>
</dbReference>
<reference evidence="8 9" key="1">
    <citation type="submission" date="2019-12" db="EMBL/GenBank/DDBJ databases">
        <title>Neisseriaceae gen. nov. sp. Genome sequencing and assembly.</title>
        <authorList>
            <person name="Liu Z."/>
            <person name="Li A."/>
        </authorList>
    </citation>
    <scope>NUCLEOTIDE SEQUENCE [LARGE SCALE GENOMIC DNA]</scope>
    <source>
        <strain evidence="8 9">B2N2-7</strain>
    </source>
</reference>
<evidence type="ECO:0000256" key="2">
    <source>
        <dbReference type="ARBA" id="ARBA00021531"/>
    </source>
</evidence>
<dbReference type="Proteomes" id="UP000467214">
    <property type="component" value="Unassembled WGS sequence"/>
</dbReference>
<keyword evidence="5" id="KW-0238">DNA-binding</keyword>
<gene>
    <name evidence="8" type="ORF">GQF02_00135</name>
</gene>
<protein>
    <recommendedName>
        <fullName evidence="2">Putative 8-amino-7-oxononanoate synthase</fullName>
    </recommendedName>
</protein>
<name>A0A845BF73_9NEIS</name>
<evidence type="ECO:0000256" key="1">
    <source>
        <dbReference type="ARBA" id="ARBA00005384"/>
    </source>
</evidence>
<dbReference type="Pfam" id="PF00392">
    <property type="entry name" value="GntR"/>
    <property type="match status" value="1"/>
</dbReference>
<dbReference type="InterPro" id="IPR036390">
    <property type="entry name" value="WH_DNA-bd_sf"/>
</dbReference>
<dbReference type="RefSeq" id="WP_160794050.1">
    <property type="nucleotide sequence ID" value="NZ_WSSB01000001.1"/>
</dbReference>
<dbReference type="InterPro" id="IPR000524">
    <property type="entry name" value="Tscrpt_reg_HTH_GntR"/>
</dbReference>
<dbReference type="AlphaFoldDB" id="A0A845BF73"/>
<sequence>MPTGRTTLSADWISEALAAIPAPRPRLDVLLRNWIASGRLSSGSRLPASRTLASSLGIARNTVVAAYEQLVAEGYLESRQGSGTYVASLVFSSAPAIALQPGAGLSARGTQLVADSRLPVGLIGAFAPGVPEIRRFPHASWQALQNRYQRLASPEMLHYRNDGGYRPLREALADYLNLARGVRCDADQIIVTQGAQSALELSARLLCDPGDYAWMEEPGYSGAQSALQAAGLSLLPVPVDEAGLVPERAPAGAIPKLIYLTPSHQYPQGAVMPLTRRLELLARAKRMGSWIVEDDYDSEFRYSSAPIPALQGMAEHEHVIYVGTFSKVMYPGLRLGYMVVPGALVDAFRCANARLYREGHYPLQAALAEFIGSGQFARHIRRMRELYAHRQLLLRSILQHTLGDALPLSRGEAGMHLVASLPDGFDELALSSTAASEGLWLRPLARHYLAAPTASGLVLGYAGVEDSALQQGALRLSQLLEQRL</sequence>
<dbReference type="GO" id="GO:0003700">
    <property type="term" value="F:DNA-binding transcription factor activity"/>
    <property type="evidence" value="ECO:0007669"/>
    <property type="project" value="InterPro"/>
</dbReference>
<dbReference type="SUPFAM" id="SSF46785">
    <property type="entry name" value="Winged helix' DNA-binding domain"/>
    <property type="match status" value="1"/>
</dbReference>
<evidence type="ECO:0000313" key="8">
    <source>
        <dbReference type="EMBL" id="MXR35407.1"/>
    </source>
</evidence>
<dbReference type="InterPro" id="IPR004839">
    <property type="entry name" value="Aminotransferase_I/II_large"/>
</dbReference>
<keyword evidence="4" id="KW-0805">Transcription regulation</keyword>
<dbReference type="Pfam" id="PF00155">
    <property type="entry name" value="Aminotran_1_2"/>
    <property type="match status" value="1"/>
</dbReference>
<evidence type="ECO:0000256" key="3">
    <source>
        <dbReference type="ARBA" id="ARBA00022898"/>
    </source>
</evidence>
<keyword evidence="8" id="KW-0032">Aminotransferase</keyword>
<evidence type="ECO:0000313" key="9">
    <source>
        <dbReference type="Proteomes" id="UP000467214"/>
    </source>
</evidence>
<dbReference type="EMBL" id="WSSB01000001">
    <property type="protein sequence ID" value="MXR35407.1"/>
    <property type="molecule type" value="Genomic_DNA"/>
</dbReference>
<comment type="similarity">
    <text evidence="1">In the C-terminal section; belongs to the class-I pyridoxal-phosphate-dependent aminotransferase family.</text>
</comment>
<dbReference type="CDD" id="cd07377">
    <property type="entry name" value="WHTH_GntR"/>
    <property type="match status" value="1"/>
</dbReference>
<keyword evidence="8" id="KW-0808">Transferase</keyword>
<dbReference type="GO" id="GO:0030170">
    <property type="term" value="F:pyridoxal phosphate binding"/>
    <property type="evidence" value="ECO:0007669"/>
    <property type="project" value="InterPro"/>
</dbReference>
<dbReference type="GO" id="GO:0008483">
    <property type="term" value="F:transaminase activity"/>
    <property type="evidence" value="ECO:0007669"/>
    <property type="project" value="UniProtKB-KW"/>
</dbReference>
<evidence type="ECO:0000256" key="4">
    <source>
        <dbReference type="ARBA" id="ARBA00023015"/>
    </source>
</evidence>
<accession>A0A845BF73</accession>
<proteinExistence type="inferred from homology"/>
<evidence type="ECO:0000256" key="5">
    <source>
        <dbReference type="ARBA" id="ARBA00023125"/>
    </source>
</evidence>
<keyword evidence="6" id="KW-0804">Transcription</keyword>
<keyword evidence="9" id="KW-1185">Reference proteome</keyword>
<dbReference type="PANTHER" id="PTHR46577:SF1">
    <property type="entry name" value="HTH-TYPE TRANSCRIPTIONAL REGULATORY PROTEIN GABR"/>
    <property type="match status" value="1"/>
</dbReference>
<dbReference type="SUPFAM" id="SSF53383">
    <property type="entry name" value="PLP-dependent transferases"/>
    <property type="match status" value="1"/>
</dbReference>
<comment type="caution">
    <text evidence="8">The sequence shown here is derived from an EMBL/GenBank/DDBJ whole genome shotgun (WGS) entry which is preliminary data.</text>
</comment>
<dbReference type="Gene3D" id="1.10.10.10">
    <property type="entry name" value="Winged helix-like DNA-binding domain superfamily/Winged helix DNA-binding domain"/>
    <property type="match status" value="1"/>
</dbReference>
<feature type="domain" description="HTH gntR-type" evidence="7">
    <location>
        <begin position="21"/>
        <end position="89"/>
    </location>
</feature>
<dbReference type="InterPro" id="IPR015421">
    <property type="entry name" value="PyrdxlP-dep_Trfase_major"/>
</dbReference>
<dbReference type="PANTHER" id="PTHR46577">
    <property type="entry name" value="HTH-TYPE TRANSCRIPTIONAL REGULATORY PROTEIN GABR"/>
    <property type="match status" value="1"/>
</dbReference>
<dbReference type="InterPro" id="IPR015424">
    <property type="entry name" value="PyrdxlP-dep_Trfase"/>
</dbReference>
<organism evidence="8 9">
    <name type="scientific">Craterilacuibacter sinensis</name>
    <dbReference type="NCBI Taxonomy" id="2686017"/>
    <lineage>
        <taxon>Bacteria</taxon>
        <taxon>Pseudomonadati</taxon>
        <taxon>Pseudomonadota</taxon>
        <taxon>Betaproteobacteria</taxon>
        <taxon>Neisseriales</taxon>
        <taxon>Neisseriaceae</taxon>
        <taxon>Craterilacuibacter</taxon>
    </lineage>
</organism>